<keyword evidence="4" id="KW-1185">Reference proteome</keyword>
<evidence type="ECO:0000259" key="2">
    <source>
        <dbReference type="Pfam" id="PF11350"/>
    </source>
</evidence>
<proteinExistence type="predicted"/>
<keyword evidence="1" id="KW-1133">Transmembrane helix</keyword>
<dbReference type="InterPro" id="IPR022603">
    <property type="entry name" value="DUF3152"/>
</dbReference>
<name>A0A4R1CLU9_9ACTN</name>
<dbReference type="Proteomes" id="UP000295453">
    <property type="component" value="Unassembled WGS sequence"/>
</dbReference>
<feature type="domain" description="DUF3152" evidence="2">
    <location>
        <begin position="90"/>
        <end position="254"/>
    </location>
</feature>
<evidence type="ECO:0000313" key="3">
    <source>
        <dbReference type="EMBL" id="TCJ31206.1"/>
    </source>
</evidence>
<dbReference type="InterPro" id="IPR024079">
    <property type="entry name" value="MetalloPept_cat_dom_sf"/>
</dbReference>
<dbReference type="Gene3D" id="3.40.390.10">
    <property type="entry name" value="Collagenase (Catalytic Domain)"/>
    <property type="match status" value="1"/>
</dbReference>
<dbReference type="EMBL" id="SJZJ01000001">
    <property type="protein sequence ID" value="TCJ31206.1"/>
    <property type="molecule type" value="Genomic_DNA"/>
</dbReference>
<sequence length="268" mass="27932">MRRRRAGAGRRRAAPVRRRRLSRGAVLLGLVAAHVGLIGGVQPFLPSDRDDLAAVAAEQLLPELAAAAAADVRAGVLPSPGVRPVIEALGPEIPQRASGAFVAARASDEAAPPGALTYRVEVERGLPYDAAAFARAVDRTLGDPRSWAARTGRPMVRVGGSADLRIVLASPGTTDDLCAPLTTEGQVSCRNGDDVVINAVRWAQGAPSYGGDVAAYRIYVVNHEVGHGLGHGHARCPAKGDPAPVMLQQTLGLHGCRANPWPTAAEID</sequence>
<evidence type="ECO:0000256" key="1">
    <source>
        <dbReference type="SAM" id="Phobius"/>
    </source>
</evidence>
<comment type="caution">
    <text evidence="3">The sequence shown here is derived from an EMBL/GenBank/DDBJ whole genome shotgun (WGS) entry which is preliminary data.</text>
</comment>
<evidence type="ECO:0000313" key="4">
    <source>
        <dbReference type="Proteomes" id="UP000295453"/>
    </source>
</evidence>
<dbReference type="Pfam" id="PF11350">
    <property type="entry name" value="DUF3152"/>
    <property type="match status" value="1"/>
</dbReference>
<reference evidence="3 4" key="1">
    <citation type="submission" date="2019-03" db="EMBL/GenBank/DDBJ databases">
        <authorList>
            <person name="Kim M.K.M."/>
        </authorList>
    </citation>
    <scope>NUCLEOTIDE SEQUENCE [LARGE SCALE GENOMIC DNA]</scope>
    <source>
        <strain evidence="3 4">18JY15-6</strain>
    </source>
</reference>
<protein>
    <submittedName>
        <fullName evidence="3">DUF3152 domain-containing protein</fullName>
    </submittedName>
</protein>
<dbReference type="OrthoDB" id="9779865at2"/>
<organism evidence="3 4">
    <name type="scientific">Nocardioides jejuensis</name>
    <dbReference type="NCBI Taxonomy" id="2502782"/>
    <lineage>
        <taxon>Bacteria</taxon>
        <taxon>Bacillati</taxon>
        <taxon>Actinomycetota</taxon>
        <taxon>Actinomycetes</taxon>
        <taxon>Propionibacteriales</taxon>
        <taxon>Nocardioidaceae</taxon>
        <taxon>Nocardioides</taxon>
    </lineage>
</organism>
<dbReference type="RefSeq" id="WP_131581100.1">
    <property type="nucleotide sequence ID" value="NZ_SJZJ01000001.1"/>
</dbReference>
<keyword evidence="1" id="KW-0472">Membrane</keyword>
<dbReference type="AlphaFoldDB" id="A0A4R1CLU9"/>
<feature type="transmembrane region" description="Helical" evidence="1">
    <location>
        <begin position="21"/>
        <end position="41"/>
    </location>
</feature>
<gene>
    <name evidence="3" type="ORF">EPD65_01145</name>
</gene>
<keyword evidence="1" id="KW-0812">Transmembrane</keyword>
<accession>A0A4R1CLU9</accession>
<dbReference type="GO" id="GO:0008237">
    <property type="term" value="F:metallopeptidase activity"/>
    <property type="evidence" value="ECO:0007669"/>
    <property type="project" value="InterPro"/>
</dbReference>
<dbReference type="SUPFAM" id="SSF55486">
    <property type="entry name" value="Metalloproteases ('zincins'), catalytic domain"/>
    <property type="match status" value="1"/>
</dbReference>